<dbReference type="PROSITE" id="PS51257">
    <property type="entry name" value="PROKAR_LIPOPROTEIN"/>
    <property type="match status" value="1"/>
</dbReference>
<dbReference type="EMBL" id="BBNU01000011">
    <property type="protein sequence ID" value="GAL80533.1"/>
    <property type="molecule type" value="Genomic_DNA"/>
</dbReference>
<comment type="caution">
    <text evidence="1">The sequence shown here is derived from an EMBL/GenBank/DDBJ whole genome shotgun (WGS) entry which is preliminary data.</text>
</comment>
<evidence type="ECO:0000313" key="1">
    <source>
        <dbReference type="EMBL" id="GAL80533.1"/>
    </source>
</evidence>
<gene>
    <name evidence="1" type="ORF">JCM19274_1159</name>
</gene>
<dbReference type="Proteomes" id="UP000029643">
    <property type="component" value="Unassembled WGS sequence"/>
</dbReference>
<reference evidence="1 2" key="1">
    <citation type="journal article" date="2014" name="Genome Announc.">
        <title>Draft Genome Sequences of Marine Flavobacterium Algibacter lectus Strains SS8 and NR4.</title>
        <authorList>
            <person name="Takatani N."/>
            <person name="Nakanishi M."/>
            <person name="Meirelles P."/>
            <person name="Mino S."/>
            <person name="Suda W."/>
            <person name="Oshima K."/>
            <person name="Hattori M."/>
            <person name="Ohkuma M."/>
            <person name="Hosokawa M."/>
            <person name="Miyashita K."/>
            <person name="Thompson F.L."/>
            <person name="Niwa A."/>
            <person name="Sawabe T."/>
            <person name="Sawabe T."/>
        </authorList>
    </citation>
    <scope>NUCLEOTIDE SEQUENCE [LARGE SCALE GENOMIC DNA]</scope>
    <source>
        <strain evidence="2">JCM19274</strain>
    </source>
</reference>
<dbReference type="AlphaFoldDB" id="A0A090WWD4"/>
<protein>
    <recommendedName>
        <fullName evidence="3">Lipoprotein</fullName>
    </recommendedName>
</protein>
<accession>A0A090WWD4</accession>
<dbReference type="RefSeq" id="WP_152596329.1">
    <property type="nucleotide sequence ID" value="NZ_BBNU01000011.1"/>
</dbReference>
<sequence length="215" mass="24920">MKYFIICLMIFGLSCKQSKEKSAEYNDDNIISKNDSIKPTTTTPNITKPNQIKICDESFRTSSASLNKFMASKKITYHDSIKESILYYPTPQVFSSLFKAQSINCITSSSAGPYLSFELFYDTSIKAENIYDDLYTYNKNYESKQDIEGNYHDFFKRGLILILNKNDNIITMINFNPFYDNSLPKQVRQYFSKNKNEFDRVFMSTGGVKTAEEFK</sequence>
<evidence type="ECO:0000313" key="2">
    <source>
        <dbReference type="Proteomes" id="UP000029643"/>
    </source>
</evidence>
<organism evidence="1 2">
    <name type="scientific">Algibacter lectus</name>
    <dbReference type="NCBI Taxonomy" id="221126"/>
    <lineage>
        <taxon>Bacteria</taxon>
        <taxon>Pseudomonadati</taxon>
        <taxon>Bacteroidota</taxon>
        <taxon>Flavobacteriia</taxon>
        <taxon>Flavobacteriales</taxon>
        <taxon>Flavobacteriaceae</taxon>
        <taxon>Algibacter</taxon>
    </lineage>
</organism>
<proteinExistence type="predicted"/>
<name>A0A090WWD4_9FLAO</name>
<evidence type="ECO:0008006" key="3">
    <source>
        <dbReference type="Google" id="ProtNLM"/>
    </source>
</evidence>